<organism evidence="4 5">
    <name type="scientific">Hyaloscypha hepaticicola</name>
    <dbReference type="NCBI Taxonomy" id="2082293"/>
    <lineage>
        <taxon>Eukaryota</taxon>
        <taxon>Fungi</taxon>
        <taxon>Dikarya</taxon>
        <taxon>Ascomycota</taxon>
        <taxon>Pezizomycotina</taxon>
        <taxon>Leotiomycetes</taxon>
        <taxon>Helotiales</taxon>
        <taxon>Hyaloscyphaceae</taxon>
        <taxon>Hyaloscypha</taxon>
    </lineage>
</organism>
<dbReference type="STRING" id="1745343.A0A2J6PSI7"/>
<dbReference type="EMBL" id="KZ613502">
    <property type="protein sequence ID" value="PMD16964.1"/>
    <property type="molecule type" value="Genomic_DNA"/>
</dbReference>
<keyword evidence="5" id="KW-1185">Reference proteome</keyword>
<dbReference type="GO" id="GO:0016491">
    <property type="term" value="F:oxidoreductase activity"/>
    <property type="evidence" value="ECO:0007669"/>
    <property type="project" value="UniProtKB-KW"/>
</dbReference>
<sequence length="341" mass="36963">MASTQPKKISALNAVFPPAPTFTDANLPSQEGRVIIITGAASGVGFELAKILYLAGGTVYIAARSTSRCEGAIQKLLEQTEDMEIGQGGKGKGKLESMVVDLADLGTVKPAVESFLEKEERLDVLVHNAAVMTPPAGSKDKLGHDLEFGTNCLAPYLMTLLLEPILIQTANMPGTPKESVRIVWVTSMLREGMLPEEGIKFQTDGTPVVLAKGMDNYMQSKVGDAWLADKFAKRLGEHGILSMSLHPGLMKTELQRHWPWIARFIMSVIFKSSVYGAYSELYAGFSPDITARENGGHLMAWGRKAYLPSEAASGLKSKAEGGTGAAQKFFEFCDRETKNFL</sequence>
<dbReference type="InterPro" id="IPR002347">
    <property type="entry name" value="SDR_fam"/>
</dbReference>
<dbReference type="PANTHER" id="PTHR24320">
    <property type="entry name" value="RETINOL DEHYDROGENASE"/>
    <property type="match status" value="1"/>
</dbReference>
<dbReference type="Proteomes" id="UP000235672">
    <property type="component" value="Unassembled WGS sequence"/>
</dbReference>
<accession>A0A2J6PSI7</accession>
<evidence type="ECO:0000313" key="4">
    <source>
        <dbReference type="EMBL" id="PMD16964.1"/>
    </source>
</evidence>
<gene>
    <name evidence="4" type="ORF">NA56DRAFT_606676</name>
</gene>
<evidence type="ECO:0000256" key="1">
    <source>
        <dbReference type="ARBA" id="ARBA00006484"/>
    </source>
</evidence>
<protein>
    <submittedName>
        <fullName evidence="4">NAD(P)-binding protein</fullName>
    </submittedName>
</protein>
<dbReference type="PANTHER" id="PTHR24320:SF236">
    <property type="entry name" value="SHORT-CHAIN DEHYDROGENASE-RELATED"/>
    <property type="match status" value="1"/>
</dbReference>
<dbReference type="InterPro" id="IPR036291">
    <property type="entry name" value="NAD(P)-bd_dom_sf"/>
</dbReference>
<dbReference type="AlphaFoldDB" id="A0A2J6PSI7"/>
<keyword evidence="3" id="KW-0560">Oxidoreductase</keyword>
<dbReference type="PRINTS" id="PR00081">
    <property type="entry name" value="GDHRDH"/>
</dbReference>
<keyword evidence="2" id="KW-0521">NADP</keyword>
<evidence type="ECO:0000256" key="3">
    <source>
        <dbReference type="ARBA" id="ARBA00023002"/>
    </source>
</evidence>
<name>A0A2J6PSI7_9HELO</name>
<dbReference type="Gene3D" id="3.40.50.720">
    <property type="entry name" value="NAD(P)-binding Rossmann-like Domain"/>
    <property type="match status" value="1"/>
</dbReference>
<dbReference type="Pfam" id="PF00106">
    <property type="entry name" value="adh_short"/>
    <property type="match status" value="1"/>
</dbReference>
<evidence type="ECO:0000256" key="2">
    <source>
        <dbReference type="ARBA" id="ARBA00022857"/>
    </source>
</evidence>
<comment type="similarity">
    <text evidence="1">Belongs to the short-chain dehydrogenases/reductases (SDR) family.</text>
</comment>
<reference evidence="4 5" key="1">
    <citation type="submission" date="2016-05" db="EMBL/GenBank/DDBJ databases">
        <title>A degradative enzymes factory behind the ericoid mycorrhizal symbiosis.</title>
        <authorList>
            <consortium name="DOE Joint Genome Institute"/>
            <person name="Martino E."/>
            <person name="Morin E."/>
            <person name="Grelet G."/>
            <person name="Kuo A."/>
            <person name="Kohler A."/>
            <person name="Daghino S."/>
            <person name="Barry K."/>
            <person name="Choi C."/>
            <person name="Cichocki N."/>
            <person name="Clum A."/>
            <person name="Copeland A."/>
            <person name="Hainaut M."/>
            <person name="Haridas S."/>
            <person name="Labutti K."/>
            <person name="Lindquist E."/>
            <person name="Lipzen A."/>
            <person name="Khouja H.-R."/>
            <person name="Murat C."/>
            <person name="Ohm R."/>
            <person name="Olson A."/>
            <person name="Spatafora J."/>
            <person name="Veneault-Fourrey C."/>
            <person name="Henrissat B."/>
            <person name="Grigoriev I."/>
            <person name="Martin F."/>
            <person name="Perotto S."/>
        </authorList>
    </citation>
    <scope>NUCLEOTIDE SEQUENCE [LARGE SCALE GENOMIC DNA]</scope>
    <source>
        <strain evidence="4 5">UAMH 7357</strain>
    </source>
</reference>
<evidence type="ECO:0000313" key="5">
    <source>
        <dbReference type="Proteomes" id="UP000235672"/>
    </source>
</evidence>
<proteinExistence type="inferred from homology"/>
<dbReference type="SUPFAM" id="SSF51735">
    <property type="entry name" value="NAD(P)-binding Rossmann-fold domains"/>
    <property type="match status" value="1"/>
</dbReference>
<dbReference type="OrthoDB" id="191139at2759"/>